<evidence type="ECO:0000256" key="2">
    <source>
        <dbReference type="ARBA" id="ARBA00018911"/>
    </source>
</evidence>
<accession>A0AAW1CHS6</accession>
<dbReference type="InterPro" id="IPR015797">
    <property type="entry name" value="NUDIX_hydrolase-like_dom_sf"/>
</dbReference>
<dbReference type="PROSITE" id="PS51462">
    <property type="entry name" value="NUDIX"/>
    <property type="match status" value="1"/>
</dbReference>
<proteinExistence type="inferred from homology"/>
<dbReference type="GO" id="GO:0000166">
    <property type="term" value="F:nucleotide binding"/>
    <property type="evidence" value="ECO:0007669"/>
    <property type="project" value="UniProtKB-KW"/>
</dbReference>
<evidence type="ECO:0000256" key="1">
    <source>
        <dbReference type="ARBA" id="ARBA00005582"/>
    </source>
</evidence>
<dbReference type="InterPro" id="IPR051325">
    <property type="entry name" value="Nudix_hydrolase_domain"/>
</dbReference>
<dbReference type="InterPro" id="IPR003565">
    <property type="entry name" value="Tetra_PHTase"/>
</dbReference>
<dbReference type="PANTHER" id="PTHR21340">
    <property type="entry name" value="DIADENOSINE 5,5-P1,P4-TETRAPHOSPHATE PYROPHOSPHOHYDROLASE MUTT"/>
    <property type="match status" value="1"/>
</dbReference>
<evidence type="ECO:0000256" key="4">
    <source>
        <dbReference type="ARBA" id="ARBA00022801"/>
    </source>
</evidence>
<dbReference type="GO" id="GO:0004081">
    <property type="term" value="F:bis(5'-nucleosyl)-tetraphosphatase (asymmetrical) activity"/>
    <property type="evidence" value="ECO:0007669"/>
    <property type="project" value="TreeGrafter"/>
</dbReference>
<dbReference type="PROSITE" id="PS00893">
    <property type="entry name" value="NUDIX_BOX"/>
    <property type="match status" value="1"/>
</dbReference>
<reference evidence="7 8" key="1">
    <citation type="submission" date="2022-12" db="EMBL/GenBank/DDBJ databases">
        <title>Chromosome-level genome assembly of true bugs.</title>
        <authorList>
            <person name="Ma L."/>
            <person name="Li H."/>
        </authorList>
    </citation>
    <scope>NUCLEOTIDE SEQUENCE [LARGE SCALE GENOMIC DNA]</scope>
    <source>
        <strain evidence="7">Lab_2022b</strain>
    </source>
</reference>
<evidence type="ECO:0000313" key="8">
    <source>
        <dbReference type="Proteomes" id="UP001461498"/>
    </source>
</evidence>
<dbReference type="Proteomes" id="UP001461498">
    <property type="component" value="Unassembled WGS sequence"/>
</dbReference>
<dbReference type="Pfam" id="PF00293">
    <property type="entry name" value="NUDIX"/>
    <property type="match status" value="1"/>
</dbReference>
<sequence length="142" mass="16701">MCSEVKAAGFVIFRRIPDLEFLLLQASYRDQHWSPPKGHLEAGEDEITAAYRELYEESGIKKDQIKVMDEFKAELHYRVDGKPKTVHYWLAELIDKNFNVKISNEAIAYRWVTLEEACRLANFPDMQSLLQRAKDYILYNKK</sequence>
<protein>
    <recommendedName>
        <fullName evidence="2">Bis(5'-nucleosyl)-tetraphosphatase [asymmetrical]</fullName>
    </recommendedName>
    <alternativeName>
        <fullName evidence="5">Diadenosine 5',5'''-P1,P4-tetraphosphate asymmetrical hydrolase</fullName>
    </alternativeName>
</protein>
<dbReference type="EMBL" id="JAPXFL010000015">
    <property type="protein sequence ID" value="KAK9497093.1"/>
    <property type="molecule type" value="Genomic_DNA"/>
</dbReference>
<dbReference type="InterPro" id="IPR000086">
    <property type="entry name" value="NUDIX_hydrolase_dom"/>
</dbReference>
<dbReference type="Gene3D" id="3.90.79.10">
    <property type="entry name" value="Nucleoside Triphosphate Pyrophosphohydrolase"/>
    <property type="match status" value="1"/>
</dbReference>
<dbReference type="InterPro" id="IPR020084">
    <property type="entry name" value="NUDIX_hydrolase_CS"/>
</dbReference>
<evidence type="ECO:0000256" key="3">
    <source>
        <dbReference type="ARBA" id="ARBA00022741"/>
    </source>
</evidence>
<keyword evidence="8" id="KW-1185">Reference proteome</keyword>
<dbReference type="PRINTS" id="PR01405">
    <property type="entry name" value="TETRPHPHTASE"/>
</dbReference>
<dbReference type="PANTHER" id="PTHR21340:SF0">
    <property type="entry name" value="BIS(5'-NUCLEOSYL)-TETRAPHOSPHATASE [ASYMMETRICAL]"/>
    <property type="match status" value="1"/>
</dbReference>
<name>A0AAW1CHS6_9HEMI</name>
<feature type="domain" description="Nudix hydrolase" evidence="6">
    <location>
        <begin position="3"/>
        <end position="134"/>
    </location>
</feature>
<organism evidence="7 8">
    <name type="scientific">Rhynocoris fuscipes</name>
    <dbReference type="NCBI Taxonomy" id="488301"/>
    <lineage>
        <taxon>Eukaryota</taxon>
        <taxon>Metazoa</taxon>
        <taxon>Ecdysozoa</taxon>
        <taxon>Arthropoda</taxon>
        <taxon>Hexapoda</taxon>
        <taxon>Insecta</taxon>
        <taxon>Pterygota</taxon>
        <taxon>Neoptera</taxon>
        <taxon>Paraneoptera</taxon>
        <taxon>Hemiptera</taxon>
        <taxon>Heteroptera</taxon>
        <taxon>Panheteroptera</taxon>
        <taxon>Cimicomorpha</taxon>
        <taxon>Reduviidae</taxon>
        <taxon>Harpactorinae</taxon>
        <taxon>Harpactorini</taxon>
        <taxon>Rhynocoris</taxon>
    </lineage>
</organism>
<evidence type="ECO:0000313" key="7">
    <source>
        <dbReference type="EMBL" id="KAK9497093.1"/>
    </source>
</evidence>
<keyword evidence="3" id="KW-0547">Nucleotide-binding</keyword>
<dbReference type="SUPFAM" id="SSF55811">
    <property type="entry name" value="Nudix"/>
    <property type="match status" value="1"/>
</dbReference>
<dbReference type="CDD" id="cd03428">
    <property type="entry name" value="NUDIX_Ap4A_Nudt2"/>
    <property type="match status" value="1"/>
</dbReference>
<keyword evidence="4" id="KW-0378">Hydrolase</keyword>
<gene>
    <name evidence="7" type="ORF">O3M35_004470</name>
</gene>
<comment type="similarity">
    <text evidence="1">Belongs to the Nudix hydrolase family.</text>
</comment>
<comment type="caution">
    <text evidence="7">The sequence shown here is derived from an EMBL/GenBank/DDBJ whole genome shotgun (WGS) entry which is preliminary data.</text>
</comment>
<evidence type="ECO:0000256" key="5">
    <source>
        <dbReference type="ARBA" id="ARBA00032644"/>
    </source>
</evidence>
<evidence type="ECO:0000259" key="6">
    <source>
        <dbReference type="PROSITE" id="PS51462"/>
    </source>
</evidence>
<dbReference type="AlphaFoldDB" id="A0AAW1CHS6"/>
<dbReference type="GO" id="GO:0006167">
    <property type="term" value="P:AMP biosynthetic process"/>
    <property type="evidence" value="ECO:0007669"/>
    <property type="project" value="TreeGrafter"/>
</dbReference>
<dbReference type="GO" id="GO:0006754">
    <property type="term" value="P:ATP biosynthetic process"/>
    <property type="evidence" value="ECO:0007669"/>
    <property type="project" value="TreeGrafter"/>
</dbReference>